<dbReference type="GO" id="GO:0000725">
    <property type="term" value="P:recombinational repair"/>
    <property type="evidence" value="ECO:0007669"/>
    <property type="project" value="TreeGrafter"/>
</dbReference>
<keyword evidence="2" id="KW-0540">Nuclease</keyword>
<reference evidence="18 19" key="1">
    <citation type="submission" date="2012-05" db="EMBL/GenBank/DDBJ databases">
        <authorList>
            <person name="Weinstock G."/>
            <person name="Sodergren E."/>
            <person name="Lobos E.A."/>
            <person name="Fulton L."/>
            <person name="Fulton R."/>
            <person name="Courtney L."/>
            <person name="Fronick C."/>
            <person name="O'Laughlin M."/>
            <person name="Godfrey J."/>
            <person name="Wilson R.M."/>
            <person name="Miner T."/>
            <person name="Farmer C."/>
            <person name="Delehaunty K."/>
            <person name="Cordes M."/>
            <person name="Minx P."/>
            <person name="Tomlinson C."/>
            <person name="Chen J."/>
            <person name="Wollam A."/>
            <person name="Pepin K.H."/>
            <person name="Bhonagiri V."/>
            <person name="Zhang X."/>
            <person name="Suruliraj S."/>
            <person name="Warren W."/>
            <person name="Mitreva M."/>
            <person name="Mardis E.R."/>
            <person name="Wilson R.K."/>
        </authorList>
    </citation>
    <scope>NUCLEOTIDE SEQUENCE [LARGE SCALE GENOMIC DNA]</scope>
    <source>
        <strain evidence="18 19">F0235</strain>
    </source>
</reference>
<dbReference type="Gene3D" id="3.40.50.300">
    <property type="entry name" value="P-loop containing nucleotide triphosphate hydrolases"/>
    <property type="match status" value="1"/>
</dbReference>
<evidence type="ECO:0000313" key="18">
    <source>
        <dbReference type="EMBL" id="EKX90932.1"/>
    </source>
</evidence>
<evidence type="ECO:0000256" key="12">
    <source>
        <dbReference type="ARBA" id="ARBA00034617"/>
    </source>
</evidence>
<evidence type="ECO:0000256" key="6">
    <source>
        <dbReference type="ARBA" id="ARBA00022806"/>
    </source>
</evidence>
<dbReference type="Pfam" id="PF12705">
    <property type="entry name" value="PDDEXK_1"/>
    <property type="match status" value="1"/>
</dbReference>
<keyword evidence="10" id="KW-0234">DNA repair</keyword>
<dbReference type="EC" id="5.6.2.4" evidence="13"/>
<dbReference type="InterPro" id="IPR027417">
    <property type="entry name" value="P-loop_NTPase"/>
</dbReference>
<evidence type="ECO:0000256" key="13">
    <source>
        <dbReference type="ARBA" id="ARBA00034808"/>
    </source>
</evidence>
<feature type="binding site" evidence="15">
    <location>
        <begin position="26"/>
        <end position="33"/>
    </location>
    <ligand>
        <name>ATP</name>
        <dbReference type="ChEBI" id="CHEBI:30616"/>
    </ligand>
</feature>
<proteinExistence type="inferred from homology"/>
<evidence type="ECO:0000313" key="19">
    <source>
        <dbReference type="Proteomes" id="UP000010445"/>
    </source>
</evidence>
<dbReference type="eggNOG" id="COG0210">
    <property type="taxonomic scope" value="Bacteria"/>
</dbReference>
<keyword evidence="19" id="KW-1185">Reference proteome</keyword>
<dbReference type="GO" id="GO:0003677">
    <property type="term" value="F:DNA binding"/>
    <property type="evidence" value="ECO:0007669"/>
    <property type="project" value="UniProtKB-KW"/>
</dbReference>
<dbReference type="InterPro" id="IPR014017">
    <property type="entry name" value="DNA_helicase_UvrD-like_C"/>
</dbReference>
<evidence type="ECO:0000256" key="2">
    <source>
        <dbReference type="ARBA" id="ARBA00022722"/>
    </source>
</evidence>
<dbReference type="Gene3D" id="1.10.10.160">
    <property type="match status" value="1"/>
</dbReference>
<keyword evidence="9" id="KW-0238">DNA-binding</keyword>
<dbReference type="Gene3D" id="3.30.160.800">
    <property type="match status" value="1"/>
</dbReference>
<comment type="catalytic activity">
    <reaction evidence="14">
        <text>ATP + H2O = ADP + phosphate + H(+)</text>
        <dbReference type="Rhea" id="RHEA:13065"/>
        <dbReference type="ChEBI" id="CHEBI:15377"/>
        <dbReference type="ChEBI" id="CHEBI:15378"/>
        <dbReference type="ChEBI" id="CHEBI:30616"/>
        <dbReference type="ChEBI" id="CHEBI:43474"/>
        <dbReference type="ChEBI" id="CHEBI:456216"/>
        <dbReference type="EC" id="5.6.2.4"/>
    </reaction>
</comment>
<keyword evidence="3 15" id="KW-0547">Nucleotide-binding</keyword>
<organism evidence="18 19">
    <name type="scientific">Corynebacterium durum F0235</name>
    <dbReference type="NCBI Taxonomy" id="1035195"/>
    <lineage>
        <taxon>Bacteria</taxon>
        <taxon>Bacillati</taxon>
        <taxon>Actinomycetota</taxon>
        <taxon>Actinomycetes</taxon>
        <taxon>Mycobacteriales</taxon>
        <taxon>Corynebacteriaceae</taxon>
        <taxon>Corynebacterium</taxon>
    </lineage>
</organism>
<dbReference type="InterPro" id="IPR000212">
    <property type="entry name" value="DNA_helicase_UvrD/REP"/>
</dbReference>
<evidence type="ECO:0000256" key="4">
    <source>
        <dbReference type="ARBA" id="ARBA00022763"/>
    </source>
</evidence>
<dbReference type="Gene3D" id="1.10.486.10">
    <property type="entry name" value="PCRA, domain 4"/>
    <property type="match status" value="1"/>
</dbReference>
<evidence type="ECO:0000256" key="15">
    <source>
        <dbReference type="PROSITE-ProRule" id="PRU00560"/>
    </source>
</evidence>
<dbReference type="InterPro" id="IPR014016">
    <property type="entry name" value="UvrD-like_ATP-bd"/>
</dbReference>
<evidence type="ECO:0000256" key="14">
    <source>
        <dbReference type="ARBA" id="ARBA00048988"/>
    </source>
</evidence>
<dbReference type="PROSITE" id="PS51217">
    <property type="entry name" value="UVRD_HELICASE_CTER"/>
    <property type="match status" value="1"/>
</dbReference>
<comment type="similarity">
    <text evidence="1">Belongs to the helicase family. UvrD subfamily.</text>
</comment>
<evidence type="ECO:0000256" key="7">
    <source>
        <dbReference type="ARBA" id="ARBA00022839"/>
    </source>
</evidence>
<feature type="domain" description="UvrD-like helicase C-terminal" evidence="17">
    <location>
        <begin position="274"/>
        <end position="586"/>
    </location>
</feature>
<evidence type="ECO:0000256" key="3">
    <source>
        <dbReference type="ARBA" id="ARBA00022741"/>
    </source>
</evidence>
<comment type="catalytic activity">
    <reaction evidence="12">
        <text>Couples ATP hydrolysis with the unwinding of duplex DNA by translocating in the 3'-5' direction.</text>
        <dbReference type="EC" id="5.6.2.4"/>
    </reaction>
</comment>
<dbReference type="Pfam" id="PF13361">
    <property type="entry name" value="UvrD_C"/>
    <property type="match status" value="1"/>
</dbReference>
<dbReference type="EMBL" id="AMEM01000016">
    <property type="protein sequence ID" value="EKX90932.1"/>
    <property type="molecule type" value="Genomic_DNA"/>
</dbReference>
<keyword evidence="8 15" id="KW-0067">ATP-binding</keyword>
<keyword evidence="4" id="KW-0227">DNA damage</keyword>
<keyword evidence="11" id="KW-0413">Isomerase</keyword>
<dbReference type="PANTHER" id="PTHR11070:SF59">
    <property type="entry name" value="DNA 3'-5' HELICASE"/>
    <property type="match status" value="1"/>
</dbReference>
<evidence type="ECO:0000256" key="11">
    <source>
        <dbReference type="ARBA" id="ARBA00023235"/>
    </source>
</evidence>
<dbReference type="Gene3D" id="3.90.320.10">
    <property type="match status" value="1"/>
</dbReference>
<evidence type="ECO:0000256" key="1">
    <source>
        <dbReference type="ARBA" id="ARBA00009922"/>
    </source>
</evidence>
<keyword evidence="6 15" id="KW-0347">Helicase</keyword>
<keyword evidence="7" id="KW-0269">Exonuclease</keyword>
<dbReference type="GO" id="GO:0033202">
    <property type="term" value="C:DNA helicase complex"/>
    <property type="evidence" value="ECO:0007669"/>
    <property type="project" value="TreeGrafter"/>
</dbReference>
<dbReference type="InterPro" id="IPR038726">
    <property type="entry name" value="PDDEXK_AddAB-type"/>
</dbReference>
<evidence type="ECO:0000259" key="17">
    <source>
        <dbReference type="PROSITE" id="PS51217"/>
    </source>
</evidence>
<dbReference type="GO" id="GO:0005524">
    <property type="term" value="F:ATP binding"/>
    <property type="evidence" value="ECO:0007669"/>
    <property type="project" value="UniProtKB-UniRule"/>
</dbReference>
<accession>L1MI76</accession>
<dbReference type="GO" id="GO:0004527">
    <property type="term" value="F:exonuclease activity"/>
    <property type="evidence" value="ECO:0007669"/>
    <property type="project" value="UniProtKB-KW"/>
</dbReference>
<sequence>MWQGQAAELVAAAESSARSGVWRVTGVAGSGVTSLLVDALTARLGSGAPASSVCVIATSKESGGRLRRVLAERASQLENSRYVAEGTLVRSVHSFAFAIVRAASIRAQKPAPRLITGAEQDAVIRELLLGHAADGRGEWPPEQREALRMVGFARQLRDFLLRAVERGAGPGDVEELGRRYDRPLWVSAGAFLREYEQTMALSGAHSLNASELVTAALEALSLDPGLLTMLQEQWETVMVDDAQHLDPQSARLVSLFLPSAKLGVIAGDPAQSVFRFRGARPEFLTKYPADHEVVLNTSFRHPEDCSVVVAPTASEHALVVANRVRRAHLLHGVPWSDIAVIVRSVRQLAGVRRALLLAGVPVHLDPTDVVLAEQRIVASMMLGVRALTQPLNSAELEELVLGPIGGADPVTLRRLYRGLRQAEMMRGGSRRAVQVLADLVLPTSWRDTPPEERAIEYEDATARLTEREVDVLTRIRAVLDAGFQSRAAGDSVEMILWSLWEATGLSDRLMAASLRGGAAGSQADRDVDAMMSLFDAAGDYVERRPTASIESFVRHIAEQQLPTGSRDRRGVLPDAVRVLTAHAAVGQEWHTVVVAGVQEGTWPTLGETGSLFGQEELVDVLDDGIDPNIPISRSVERLAEERRLFRLATSRATGSLFVTAVDAPDAEDALEPSRFLEELCSERGIEAERVEEQEASIAGTPGGRHDRRLLSTTAIVAELRRVVCDPAERPLRREQAARQLARLARAGVYGADPEEWWGMRGASTREPLQNPRRSVQLSPSRIESTLRCPLRSVLDRLIDDADTPIHMVRGTLAHGFAEAIARGADSDAASALVYEAYAGLLDVPAWQRETALREWDTLIDNLERWLENTRGQFEQVGVEMDMRVSVGTTESGAPLRIKGRMDRLERNNDGELVVVDVKTGSSMPAQKNMGEHAQLSAYQLALSRGVVDGDSVRDPYPGETPEAVGGGVLVYPSATDVGKYTTREQAAKTPEELEELAAMLPGVAAAIRGPALTAIVNDNCDNCRLQSICPAQPTGRMLTNGS</sequence>
<dbReference type="SUPFAM" id="SSF52540">
    <property type="entry name" value="P-loop containing nucleoside triphosphate hydrolases"/>
    <property type="match status" value="1"/>
</dbReference>
<evidence type="ECO:0000256" key="8">
    <source>
        <dbReference type="ARBA" id="ARBA00022840"/>
    </source>
</evidence>
<keyword evidence="5 15" id="KW-0378">Hydrolase</keyword>
<dbReference type="InterPro" id="IPR011604">
    <property type="entry name" value="PDDEXK-like_dom_sf"/>
</dbReference>
<dbReference type="PATRIC" id="fig|1035195.3.peg.891"/>
<protein>
    <recommendedName>
        <fullName evidence="13">DNA 3'-5' helicase</fullName>
        <ecNumber evidence="13">5.6.2.4</ecNumber>
    </recommendedName>
</protein>
<dbReference type="eggNOG" id="COG2887">
    <property type="taxonomic scope" value="Bacteria"/>
</dbReference>
<dbReference type="GO" id="GO:0043138">
    <property type="term" value="F:3'-5' DNA helicase activity"/>
    <property type="evidence" value="ECO:0007669"/>
    <property type="project" value="UniProtKB-EC"/>
</dbReference>
<dbReference type="GO" id="GO:0005829">
    <property type="term" value="C:cytosol"/>
    <property type="evidence" value="ECO:0007669"/>
    <property type="project" value="TreeGrafter"/>
</dbReference>
<dbReference type="PANTHER" id="PTHR11070">
    <property type="entry name" value="UVRD / RECB / PCRA DNA HELICASE FAMILY MEMBER"/>
    <property type="match status" value="1"/>
</dbReference>
<evidence type="ECO:0000256" key="9">
    <source>
        <dbReference type="ARBA" id="ARBA00023125"/>
    </source>
</evidence>
<evidence type="ECO:0000256" key="10">
    <source>
        <dbReference type="ARBA" id="ARBA00023204"/>
    </source>
</evidence>
<dbReference type="Pfam" id="PF00580">
    <property type="entry name" value="UvrD-helicase"/>
    <property type="match status" value="1"/>
</dbReference>
<dbReference type="STRING" id="1035195.HMPREF9997_00997"/>
<dbReference type="HOGENOM" id="CLU_004900_0_0_11"/>
<comment type="caution">
    <text evidence="18">The sequence shown here is derived from an EMBL/GenBank/DDBJ whole genome shotgun (WGS) entry which is preliminary data.</text>
</comment>
<dbReference type="AlphaFoldDB" id="L1MI76"/>
<name>L1MI76_9CORY</name>
<feature type="domain" description="UvrD-like helicase ATP-binding" evidence="16">
    <location>
        <begin position="5"/>
        <end position="302"/>
    </location>
</feature>
<evidence type="ECO:0000256" key="5">
    <source>
        <dbReference type="ARBA" id="ARBA00022801"/>
    </source>
</evidence>
<dbReference type="Proteomes" id="UP000010445">
    <property type="component" value="Unassembled WGS sequence"/>
</dbReference>
<evidence type="ECO:0000259" key="16">
    <source>
        <dbReference type="PROSITE" id="PS51198"/>
    </source>
</evidence>
<dbReference type="PROSITE" id="PS51198">
    <property type="entry name" value="UVRD_HELICASE_ATP_BIND"/>
    <property type="match status" value="1"/>
</dbReference>
<dbReference type="InterPro" id="IPR013986">
    <property type="entry name" value="DExx_box_DNA_helicase_dom_sf"/>
</dbReference>
<gene>
    <name evidence="18" type="ORF">HMPREF9997_00997</name>
</gene>